<reference evidence="2 4" key="2">
    <citation type="submission" date="2018-10" db="EMBL/GenBank/DDBJ databases">
        <title>Genomic Encyclopedia of Archaeal and Bacterial Type Strains, Phase II (KMG-II): from individual species to whole genera.</title>
        <authorList>
            <person name="Goeker M."/>
        </authorList>
    </citation>
    <scope>NUCLEOTIDE SEQUENCE [LARGE SCALE GENOMIC DNA]</scope>
    <source>
        <strain evidence="2 4">DSM 21886</strain>
    </source>
</reference>
<proteinExistence type="predicted"/>
<dbReference type="Proteomes" id="UP000275027">
    <property type="component" value="Unassembled WGS sequence"/>
</dbReference>
<dbReference type="EMBL" id="RCCB01000011">
    <property type="protein sequence ID" value="RLJ30284.1"/>
    <property type="molecule type" value="Genomic_DNA"/>
</dbReference>
<accession>A0A497UUF3</accession>
<gene>
    <name evidence="1" type="ORF">B0G92_2358</name>
    <name evidence="2" type="ORF">CLV50_1692</name>
</gene>
<name>A0A497UUF3_9FLAO</name>
<evidence type="ECO:0000313" key="3">
    <source>
        <dbReference type="Proteomes" id="UP000233767"/>
    </source>
</evidence>
<dbReference type="Proteomes" id="UP000233767">
    <property type="component" value="Unassembled WGS sequence"/>
</dbReference>
<organism evidence="2 4">
    <name type="scientific">Flavobacterium lindanitolerans</name>
    <dbReference type="NCBI Taxonomy" id="428988"/>
    <lineage>
        <taxon>Bacteria</taxon>
        <taxon>Pseudomonadati</taxon>
        <taxon>Bacteroidota</taxon>
        <taxon>Flavobacteriia</taxon>
        <taxon>Flavobacteriales</taxon>
        <taxon>Flavobacteriaceae</taxon>
        <taxon>Flavobacterium</taxon>
    </lineage>
</organism>
<comment type="caution">
    <text evidence="2">The sequence shown here is derived from an EMBL/GenBank/DDBJ whole genome shotgun (WGS) entry which is preliminary data.</text>
</comment>
<keyword evidence="3" id="KW-1185">Reference proteome</keyword>
<protein>
    <submittedName>
        <fullName evidence="2">Cytochrome oxidase complex assembly protein 1</fullName>
    </submittedName>
</protein>
<dbReference type="PROSITE" id="PS51257">
    <property type="entry name" value="PROKAR_LIPOPROTEIN"/>
    <property type="match status" value="1"/>
</dbReference>
<dbReference type="EMBL" id="PJND01000008">
    <property type="protein sequence ID" value="PKW21077.1"/>
    <property type="molecule type" value="Genomic_DNA"/>
</dbReference>
<dbReference type="RefSeq" id="WP_101472307.1">
    <property type="nucleotide sequence ID" value="NZ_PJND01000008.1"/>
</dbReference>
<reference evidence="1 3" key="1">
    <citation type="submission" date="2017-12" db="EMBL/GenBank/DDBJ databases">
        <title>Genomic Encyclopedia of Type Strains, Phase III (KMG-III): the genomes of soil and plant-associated and newly described type strains.</title>
        <authorList>
            <person name="Whitman W."/>
        </authorList>
    </citation>
    <scope>NUCLEOTIDE SEQUENCE [LARGE SCALE GENOMIC DNA]</scope>
    <source>
        <strain evidence="1 3">IP-10</strain>
    </source>
</reference>
<sequence>MKKQTTLKNWWKINYKWSLSLAAFIIACLILAYNISRGSFKDVAQAYADPTLFQNAITKANENTKVIQVFGTLEPIDNLAILEGNTKYSNDNKAIEATVRVIGKKAQGKMDISAQKTGSEWTYGLIKLRVAKTRQEITVIKY</sequence>
<evidence type="ECO:0000313" key="2">
    <source>
        <dbReference type="EMBL" id="RLJ30284.1"/>
    </source>
</evidence>
<evidence type="ECO:0000313" key="1">
    <source>
        <dbReference type="EMBL" id="PKW21077.1"/>
    </source>
</evidence>
<evidence type="ECO:0000313" key="4">
    <source>
        <dbReference type="Proteomes" id="UP000275027"/>
    </source>
</evidence>
<dbReference type="AlphaFoldDB" id="A0A497UUF3"/>